<dbReference type="InterPro" id="IPR019405">
    <property type="entry name" value="Lactonase_7-beta_prop"/>
</dbReference>
<dbReference type="EMBL" id="CABDVL010000003">
    <property type="protein sequence ID" value="VTM49916.1"/>
    <property type="molecule type" value="Genomic_DNA"/>
</dbReference>
<dbReference type="Gene3D" id="2.130.10.10">
    <property type="entry name" value="YVTN repeat-like/Quinoprotein amine dehydrogenase"/>
    <property type="match status" value="1"/>
</dbReference>
<sequence length="96" mass="10330">MPVARHLLVASLSLFAAAAGAAQTHYAWVGTYNPNGEGLYRFTVDAKTGALRDKTLVSSLPNVAQLTVSRDGKRCMPPVKSKKAWCRRGALKRTAS</sequence>
<proteinExistence type="predicted"/>
<name>A0A4P0XRN7_KLEPN</name>
<accession>A0A4P0XRN7</accession>
<dbReference type="Pfam" id="PF10282">
    <property type="entry name" value="Lactonase"/>
    <property type="match status" value="1"/>
</dbReference>
<keyword evidence="1" id="KW-0732">Signal</keyword>
<evidence type="ECO:0000313" key="2">
    <source>
        <dbReference type="EMBL" id="VTM49916.1"/>
    </source>
</evidence>
<gene>
    <name evidence="2" type="ORF">NCTC9183_01131</name>
</gene>
<feature type="chain" id="PRO_5026053873" evidence="1">
    <location>
        <begin position="22"/>
        <end position="96"/>
    </location>
</feature>
<organism evidence="2">
    <name type="scientific">Klebsiella pneumoniae</name>
    <dbReference type="NCBI Taxonomy" id="573"/>
    <lineage>
        <taxon>Bacteria</taxon>
        <taxon>Pseudomonadati</taxon>
        <taxon>Pseudomonadota</taxon>
        <taxon>Gammaproteobacteria</taxon>
        <taxon>Enterobacterales</taxon>
        <taxon>Enterobacteriaceae</taxon>
        <taxon>Klebsiella/Raoultella group</taxon>
        <taxon>Klebsiella</taxon>
        <taxon>Klebsiella pneumoniae complex</taxon>
    </lineage>
</organism>
<feature type="signal peptide" evidence="1">
    <location>
        <begin position="1"/>
        <end position="21"/>
    </location>
</feature>
<dbReference type="AlphaFoldDB" id="A0A4P0XRN7"/>
<protein>
    <submittedName>
        <fullName evidence="2">6-phosphogluconolactonase</fullName>
    </submittedName>
</protein>
<evidence type="ECO:0000256" key="1">
    <source>
        <dbReference type="SAM" id="SignalP"/>
    </source>
</evidence>
<reference evidence="2" key="1">
    <citation type="submission" date="2019-04" db="EMBL/GenBank/DDBJ databases">
        <authorList>
            <consortium name="Pathogen Informatics"/>
        </authorList>
    </citation>
    <scope>NUCLEOTIDE SEQUENCE</scope>
    <source>
        <strain evidence="2">NCTC9183</strain>
    </source>
</reference>
<dbReference type="InterPro" id="IPR015943">
    <property type="entry name" value="WD40/YVTN_repeat-like_dom_sf"/>
</dbReference>
<dbReference type="Proteomes" id="UP000507695">
    <property type="component" value="Unassembled WGS sequence"/>
</dbReference>